<gene>
    <name evidence="1" type="ORF">CCDG5_2024</name>
</gene>
<dbReference type="HOGENOM" id="CLU_074032_0_0_9"/>
<dbReference type="InterPro" id="IPR055151">
    <property type="entry name" value="GH113"/>
</dbReference>
<name>A0A078KMV9_9FIRM</name>
<dbReference type="Proteomes" id="UP000032431">
    <property type="component" value="Chromosome I"/>
</dbReference>
<dbReference type="KEGG" id="ccel:CCDG5_2024"/>
<protein>
    <recommendedName>
        <fullName evidence="3">1,4-beta-xylanase</fullName>
    </recommendedName>
</protein>
<dbReference type="OrthoDB" id="9773531at2"/>
<dbReference type="STRING" id="29343.CCDG5_2024"/>
<sequence length="315" mass="36276">MSTYNTFSYIKGVTWGFMSPRGAWETKSAKQSLKLMAKKTGADTVVLAPTAYQANEKSTVIDYTGEGTVSPEEVVSIIELSHSLGLRVILKPILNIKSGLWRAFIDMGSDEQAWKEWFASYEEFILDFARIAESTHCFMFCAGCEMIGTEKREAEWRALLQKIRGVYSGYLTYNTDKYREEKVDFWDAVDAVSASGYYAINEWPEQLSRIARFVEQVKKPFFFMEAGCPSREGSAMEPYNWEHKGRLSLSEQKKYYQTMFDSTDPYPWFKGFGLWDWPAELYPESKGKENDDYCIFGKPACNVVKKYYTKKKESA</sequence>
<accession>A0A078KMV9</accession>
<dbReference type="EMBL" id="LM995447">
    <property type="protein sequence ID" value="CDZ25116.1"/>
    <property type="molecule type" value="Genomic_DNA"/>
</dbReference>
<dbReference type="PATRIC" id="fig|29343.3.peg.2148"/>
<reference evidence="2" key="1">
    <citation type="submission" date="2014-07" db="EMBL/GenBank/DDBJ databases">
        <authorList>
            <person name="Wibberg D."/>
        </authorList>
    </citation>
    <scope>NUCLEOTIDE SEQUENCE [LARGE SCALE GENOMIC DNA]</scope>
    <source>
        <strain evidence="2">DG5</strain>
    </source>
</reference>
<dbReference type="AlphaFoldDB" id="A0A078KMV9"/>
<evidence type="ECO:0008006" key="3">
    <source>
        <dbReference type="Google" id="ProtNLM"/>
    </source>
</evidence>
<dbReference type="Gene3D" id="3.20.20.80">
    <property type="entry name" value="Glycosidases"/>
    <property type="match status" value="1"/>
</dbReference>
<keyword evidence="2" id="KW-1185">Reference proteome</keyword>
<dbReference type="Pfam" id="PF22612">
    <property type="entry name" value="GH113"/>
    <property type="match status" value="1"/>
</dbReference>
<evidence type="ECO:0000313" key="1">
    <source>
        <dbReference type="EMBL" id="CDZ25116.1"/>
    </source>
</evidence>
<organism evidence="1 2">
    <name type="scientific">[Clostridium] cellulosi</name>
    <dbReference type="NCBI Taxonomy" id="29343"/>
    <lineage>
        <taxon>Bacteria</taxon>
        <taxon>Bacillati</taxon>
        <taxon>Bacillota</taxon>
        <taxon>Clostridia</taxon>
        <taxon>Eubacteriales</taxon>
        <taxon>Oscillospiraceae</taxon>
        <taxon>Oscillospiraceae incertae sedis</taxon>
    </lineage>
</organism>
<dbReference type="SUPFAM" id="SSF51445">
    <property type="entry name" value="(Trans)glycosidases"/>
    <property type="match status" value="1"/>
</dbReference>
<proteinExistence type="predicted"/>
<dbReference type="InterPro" id="IPR017853">
    <property type="entry name" value="GH"/>
</dbReference>
<evidence type="ECO:0000313" key="2">
    <source>
        <dbReference type="Proteomes" id="UP000032431"/>
    </source>
</evidence>